<organism evidence="10 11">
    <name type="scientific">Terrimonas ginsenosidimutans</name>
    <dbReference type="NCBI Taxonomy" id="2908004"/>
    <lineage>
        <taxon>Bacteria</taxon>
        <taxon>Pseudomonadati</taxon>
        <taxon>Bacteroidota</taxon>
        <taxon>Chitinophagia</taxon>
        <taxon>Chitinophagales</taxon>
        <taxon>Chitinophagaceae</taxon>
        <taxon>Terrimonas</taxon>
    </lineage>
</organism>
<dbReference type="Pfam" id="PF07715">
    <property type="entry name" value="Plug"/>
    <property type="match status" value="1"/>
</dbReference>
<dbReference type="InterPro" id="IPR037066">
    <property type="entry name" value="Plug_dom_sf"/>
</dbReference>
<dbReference type="InterPro" id="IPR023997">
    <property type="entry name" value="TonB-dep_OMP_SusC/RagA_CS"/>
</dbReference>
<proteinExistence type="inferred from homology"/>
<feature type="chain" id="PRO_5046276760" evidence="8">
    <location>
        <begin position="21"/>
        <end position="1070"/>
    </location>
</feature>
<evidence type="ECO:0000313" key="11">
    <source>
        <dbReference type="Proteomes" id="UP001165367"/>
    </source>
</evidence>
<dbReference type="NCBIfam" id="TIGR04056">
    <property type="entry name" value="OMP_RagA_SusC"/>
    <property type="match status" value="1"/>
</dbReference>
<dbReference type="InterPro" id="IPR023996">
    <property type="entry name" value="TonB-dep_OMP_SusC/RagA"/>
</dbReference>
<comment type="subcellular location">
    <subcellularLocation>
        <location evidence="1 7">Cell outer membrane</location>
        <topology evidence="1 7">Multi-pass membrane protein</topology>
    </subcellularLocation>
</comment>
<keyword evidence="3 7" id="KW-1134">Transmembrane beta strand</keyword>
<keyword evidence="6 7" id="KW-0998">Cell outer membrane</keyword>
<feature type="domain" description="TonB-dependent receptor plug" evidence="9">
    <location>
        <begin position="117"/>
        <end position="218"/>
    </location>
</feature>
<dbReference type="EMBL" id="JAKLTR010000003">
    <property type="protein sequence ID" value="MCG2614004.1"/>
    <property type="molecule type" value="Genomic_DNA"/>
</dbReference>
<keyword evidence="11" id="KW-1185">Reference proteome</keyword>
<evidence type="ECO:0000256" key="4">
    <source>
        <dbReference type="ARBA" id="ARBA00022692"/>
    </source>
</evidence>
<feature type="signal peptide" evidence="8">
    <location>
        <begin position="1"/>
        <end position="20"/>
    </location>
</feature>
<accession>A0ABS9KNY5</accession>
<dbReference type="PROSITE" id="PS52016">
    <property type="entry name" value="TONB_DEPENDENT_REC_3"/>
    <property type="match status" value="1"/>
</dbReference>
<evidence type="ECO:0000259" key="9">
    <source>
        <dbReference type="Pfam" id="PF07715"/>
    </source>
</evidence>
<evidence type="ECO:0000313" key="10">
    <source>
        <dbReference type="EMBL" id="MCG2614004.1"/>
    </source>
</evidence>
<evidence type="ECO:0000256" key="8">
    <source>
        <dbReference type="SAM" id="SignalP"/>
    </source>
</evidence>
<evidence type="ECO:0000256" key="2">
    <source>
        <dbReference type="ARBA" id="ARBA00022448"/>
    </source>
</evidence>
<dbReference type="InterPro" id="IPR008969">
    <property type="entry name" value="CarboxyPept-like_regulatory"/>
</dbReference>
<dbReference type="Pfam" id="PF13715">
    <property type="entry name" value="CarbopepD_reg_2"/>
    <property type="match status" value="1"/>
</dbReference>
<evidence type="ECO:0000256" key="3">
    <source>
        <dbReference type="ARBA" id="ARBA00022452"/>
    </source>
</evidence>
<name>A0ABS9KNY5_9BACT</name>
<dbReference type="InterPro" id="IPR036942">
    <property type="entry name" value="Beta-barrel_TonB_sf"/>
</dbReference>
<keyword evidence="5 7" id="KW-0472">Membrane</keyword>
<protein>
    <submittedName>
        <fullName evidence="10">SusC/RagA family TonB-linked outer membrane protein</fullName>
    </submittedName>
</protein>
<evidence type="ECO:0000256" key="7">
    <source>
        <dbReference type="PROSITE-ProRule" id="PRU01360"/>
    </source>
</evidence>
<comment type="similarity">
    <text evidence="7">Belongs to the TonB-dependent receptor family.</text>
</comment>
<evidence type="ECO:0000256" key="1">
    <source>
        <dbReference type="ARBA" id="ARBA00004571"/>
    </source>
</evidence>
<dbReference type="InterPro" id="IPR012910">
    <property type="entry name" value="Plug_dom"/>
</dbReference>
<dbReference type="Gene3D" id="2.170.130.10">
    <property type="entry name" value="TonB-dependent receptor, plug domain"/>
    <property type="match status" value="1"/>
</dbReference>
<evidence type="ECO:0000256" key="5">
    <source>
        <dbReference type="ARBA" id="ARBA00023136"/>
    </source>
</evidence>
<dbReference type="RefSeq" id="WP_237870014.1">
    <property type="nucleotide sequence ID" value="NZ_JAKLTR010000003.1"/>
</dbReference>
<dbReference type="Proteomes" id="UP001165367">
    <property type="component" value="Unassembled WGS sequence"/>
</dbReference>
<gene>
    <name evidence="10" type="ORF">LZZ85_06915</name>
</gene>
<dbReference type="Gene3D" id="2.40.170.20">
    <property type="entry name" value="TonB-dependent receptor, beta-barrel domain"/>
    <property type="match status" value="1"/>
</dbReference>
<dbReference type="SUPFAM" id="SSF49464">
    <property type="entry name" value="Carboxypeptidase regulatory domain-like"/>
    <property type="match status" value="1"/>
</dbReference>
<dbReference type="SUPFAM" id="SSF56935">
    <property type="entry name" value="Porins"/>
    <property type="match status" value="1"/>
</dbReference>
<keyword evidence="4 7" id="KW-0812">Transmembrane</keyword>
<dbReference type="NCBIfam" id="TIGR04057">
    <property type="entry name" value="SusC_RagA_signa"/>
    <property type="match status" value="1"/>
</dbReference>
<comment type="caution">
    <text evidence="10">The sequence shown here is derived from an EMBL/GenBank/DDBJ whole genome shotgun (WGS) entry which is preliminary data.</text>
</comment>
<keyword evidence="2 7" id="KW-0813">Transport</keyword>
<reference evidence="10" key="1">
    <citation type="submission" date="2022-01" db="EMBL/GenBank/DDBJ databases">
        <authorList>
            <person name="Jo J.-H."/>
            <person name="Im W.-T."/>
        </authorList>
    </citation>
    <scope>NUCLEOTIDE SEQUENCE</scope>
    <source>
        <strain evidence="10">NA20</strain>
    </source>
</reference>
<evidence type="ECO:0000256" key="6">
    <source>
        <dbReference type="ARBA" id="ARBA00023237"/>
    </source>
</evidence>
<dbReference type="Gene3D" id="2.60.40.1120">
    <property type="entry name" value="Carboxypeptidase-like, regulatory domain"/>
    <property type="match status" value="1"/>
</dbReference>
<sequence length="1070" mass="117334">MRKLASLLVLLVLLTAAAFAQTRTITGQVKDETGSPIPFASVMIKGTKTGVTADENGFYKITAKNGDVLSVSAAGIEITEASVIAGNTLAINVKKTGTLDEVVVTALGVKREKKVLGYSTQSVSGDNLTFGNGVDVNSALAGKVAGVKLLGSPSSTFDNAGVLIRGPKGFGMDDALYVLDGTVISDITVVNMDNIEDVSVLKGGAATALYGLRASNGVVMLTSKKGKKGGGTSVEFKTGLALEKLGLIPDYQNEYAGGYSSTTVAPATNFTSDGWYTFRYNAARHPASWASWNGQKILEYGADESWGPRIDGTSQYREAISWYQGMDQFGQLSTMNAHPNNVRDFFQTGKTFSTNVALTSSGNGYTTRLSYQNQDRSLIQINSKRMLHQLGFSGTFDVSKKVSFMTDIQYAYDDRNGQPFEGYRNDGLNITQGFNQWFQRQLDIKGMRDYIFAPDGRITTWNIGDPNTANSLNNTVALTTPQYWDNPWYVAQYNYQTSQAQRLTANVGVMVDLFKGLKWNAFARRYSLNSTSDSRIANGGLEQPYYGVGQTQNSEMNYETNFLYKTKFSQDFTVDAMAGMNIRRNTNRAMSTNTVGGLSVPNFFNIRASLQPASVSNSFSRREVWSHYARATFGYKNYLFLDGSIRQDVSSTLFPMDNKFLYGSGSLSFVFTDLLKTSSVSNWLSFGKVRASIAQVGEDIDFAQTATQLSAGTPFNGIPTVSYGNSNQDAPVEPALQTTYEVGTELKFLKNKIGLDVTYYYNKNINKILSVNIPSATGFSSVLINAGEITNKGLEVSVTANLASKKDFSWDAAFNWATTSNKIVKITDQVKQLTYGSNGGAVVYHVEGKEWGTLYGRTYQIDPKNGLPIINANGVVQMNTNVELPYNILPDWTGGFVNTFRYKFLDLAVSLDYQKGGKIFSLTKYYNMGAGLSPETIGINDKGFSWRDYPSIGGGYKVEGSDGNGNARTVYVPARTQFYTNMQRNTENYLFDADYIKIRDIRLGYTFPKSVAQAIKAKNIYLALFVTNPWLISAPAKAAGVDPSELEGSWSESGQLSQTRQFGFNVKFNF</sequence>
<dbReference type="InterPro" id="IPR039426">
    <property type="entry name" value="TonB-dep_rcpt-like"/>
</dbReference>
<keyword evidence="8" id="KW-0732">Signal</keyword>